<proteinExistence type="inferred from homology"/>
<comment type="pathway">
    <text evidence="12">Steroid metabolism; cholesterol degradation.</text>
</comment>
<feature type="domain" description="Glucose-methanol-choline oxidoreductase N-terminal" evidence="16">
    <location>
        <begin position="39"/>
        <end position="331"/>
    </location>
</feature>
<reference evidence="18 19" key="1">
    <citation type="submission" date="2016-11" db="EMBL/GenBank/DDBJ databases">
        <authorList>
            <person name="Jaros S."/>
            <person name="Januszkiewicz K."/>
            <person name="Wedrychowicz H."/>
        </authorList>
    </citation>
    <scope>NUCLEOTIDE SEQUENCE [LARGE SCALE GENOMIC DNA]</scope>
    <source>
        <strain evidence="18 19">DSM 25479</strain>
    </source>
</reference>
<keyword evidence="10" id="KW-0413">Isomerase</keyword>
<evidence type="ECO:0000256" key="9">
    <source>
        <dbReference type="ARBA" id="ARBA00023221"/>
    </source>
</evidence>
<dbReference type="InterPro" id="IPR000172">
    <property type="entry name" value="GMC_OxRdtase_N"/>
</dbReference>
<comment type="similarity">
    <text evidence="2">Belongs to the GMC oxidoreductase family.</text>
</comment>
<evidence type="ECO:0000256" key="11">
    <source>
        <dbReference type="ARBA" id="ARBA00038856"/>
    </source>
</evidence>
<evidence type="ECO:0000313" key="19">
    <source>
        <dbReference type="Proteomes" id="UP000184335"/>
    </source>
</evidence>
<evidence type="ECO:0000256" key="6">
    <source>
        <dbReference type="ARBA" id="ARBA00023002"/>
    </source>
</evidence>
<dbReference type="STRING" id="1118202.SAMN05443429_107121"/>
<dbReference type="InterPro" id="IPR036188">
    <property type="entry name" value="FAD/NAD-bd_sf"/>
</dbReference>
<sequence length="518" mass="57800">MGKFKAIKLLNFVLICGSGIRFSLLKIMENPDKAFSENLIIGTGYSGAVAALRLAERGKPATMLEMGLDWGKAGIPFSRMIRPGRSAAWLRRKTIAPFLNIFPLKKFTGTLDRWDYPFIKIWMGRGVGGGSLVNGGMAVRPKQDWLKKILPELDDELIYQKYFPLAEKELKVNTADEDFLSRCDYYQFSRVGEMEARKAGFRTVRVPNVYDFKHMEQEHGGGKPGSAFRGEVIYGNNHGKNSLDKTYLEKALATGIVEIRELHHAQSIRQEADGTYTVFVNKINTLGQVREKIEMRCRNLFLCAGTMGTLELLLRSKAEHQLPMNEEVGKNWGNNGNFMTGRSFVQMFRGGTGTRHSTIPVGGIDNWDDPEHPFFAEIAPLPTGIDLATSLYLMIIPPDRPGSVSYNAVTRKIDVHWDASNTAKMRRTADYFIRKMNAANGGMRSLLLFKNGFGADICYHPLGGAVLGKATDLDGRLKGHRNLFVLDGSLIPVCVGVNPFLTITALAEYCMEKILRNA</sequence>
<dbReference type="GO" id="GO:0004769">
    <property type="term" value="F:steroid Delta-isomerase activity"/>
    <property type="evidence" value="ECO:0007669"/>
    <property type="project" value="UniProtKB-EC"/>
</dbReference>
<evidence type="ECO:0000256" key="1">
    <source>
        <dbReference type="ARBA" id="ARBA00001974"/>
    </source>
</evidence>
<keyword evidence="9" id="KW-0753">Steroid metabolism</keyword>
<keyword evidence="8" id="KW-1207">Sterol metabolism</keyword>
<evidence type="ECO:0000256" key="7">
    <source>
        <dbReference type="ARBA" id="ARBA00023098"/>
    </source>
</evidence>
<evidence type="ECO:0000256" key="5">
    <source>
        <dbReference type="ARBA" id="ARBA00022827"/>
    </source>
</evidence>
<dbReference type="PANTHER" id="PTHR47470:SF1">
    <property type="entry name" value="FAD-DEPENDENT OXIDOREDUCTASE 2 FAD BINDING DOMAIN-CONTAINING PROTEIN"/>
    <property type="match status" value="1"/>
</dbReference>
<keyword evidence="19" id="KW-1185">Reference proteome</keyword>
<evidence type="ECO:0000259" key="17">
    <source>
        <dbReference type="Pfam" id="PF05199"/>
    </source>
</evidence>
<keyword evidence="3" id="KW-0153">Cholesterol metabolism</keyword>
<evidence type="ECO:0000256" key="2">
    <source>
        <dbReference type="ARBA" id="ARBA00010790"/>
    </source>
</evidence>
<keyword evidence="6" id="KW-0560">Oxidoreductase</keyword>
<name>A0A1M6FSQ1_9FLAO</name>
<dbReference type="EMBL" id="FQYI01000007">
    <property type="protein sequence ID" value="SHJ00768.1"/>
    <property type="molecule type" value="Genomic_DNA"/>
</dbReference>
<dbReference type="Pfam" id="PF00732">
    <property type="entry name" value="GMC_oxred_N"/>
    <property type="match status" value="1"/>
</dbReference>
<gene>
    <name evidence="18" type="ORF">SAMN05443429_107121</name>
</gene>
<evidence type="ECO:0000313" key="18">
    <source>
        <dbReference type="EMBL" id="SHJ00768.1"/>
    </source>
</evidence>
<keyword evidence="7" id="KW-0443">Lipid metabolism</keyword>
<dbReference type="Pfam" id="PF05199">
    <property type="entry name" value="GMC_oxred_C"/>
    <property type="match status" value="1"/>
</dbReference>
<evidence type="ECO:0000259" key="16">
    <source>
        <dbReference type="Pfam" id="PF00732"/>
    </source>
</evidence>
<evidence type="ECO:0000256" key="12">
    <source>
        <dbReference type="ARBA" id="ARBA00049645"/>
    </source>
</evidence>
<protein>
    <recommendedName>
        <fullName evidence="14">Cholesterol oxidase</fullName>
        <ecNumber evidence="13">1.1.3.6</ecNumber>
        <ecNumber evidence="11">5.3.3.1</ecNumber>
    </recommendedName>
    <alternativeName>
        <fullName evidence="15">Cholesterol isomerase</fullName>
    </alternativeName>
</protein>
<dbReference type="PANTHER" id="PTHR47470">
    <property type="entry name" value="CHOLESTEROL OXIDASE"/>
    <property type="match status" value="1"/>
</dbReference>
<organism evidence="18 19">
    <name type="scientific">Cruoricaptor ignavus</name>
    <dbReference type="NCBI Taxonomy" id="1118202"/>
    <lineage>
        <taxon>Bacteria</taxon>
        <taxon>Pseudomonadati</taxon>
        <taxon>Bacteroidota</taxon>
        <taxon>Flavobacteriia</taxon>
        <taxon>Flavobacteriales</taxon>
        <taxon>Weeksellaceae</taxon>
        <taxon>Cruoricaptor</taxon>
    </lineage>
</organism>
<dbReference type="InterPro" id="IPR007867">
    <property type="entry name" value="GMC_OxRtase_C"/>
</dbReference>
<keyword evidence="4" id="KW-0285">Flavoprotein</keyword>
<feature type="domain" description="Glucose-methanol-choline oxidoreductase C-terminal" evidence="17">
    <location>
        <begin position="458"/>
        <end position="507"/>
    </location>
</feature>
<dbReference type="AlphaFoldDB" id="A0A1M6FSQ1"/>
<evidence type="ECO:0000256" key="8">
    <source>
        <dbReference type="ARBA" id="ARBA00023166"/>
    </source>
</evidence>
<dbReference type="EC" id="1.1.3.6" evidence="13"/>
<dbReference type="EC" id="5.3.3.1" evidence="11"/>
<evidence type="ECO:0000256" key="4">
    <source>
        <dbReference type="ARBA" id="ARBA00022630"/>
    </source>
</evidence>
<dbReference type="GO" id="GO:0050660">
    <property type="term" value="F:flavin adenine dinucleotide binding"/>
    <property type="evidence" value="ECO:0007669"/>
    <property type="project" value="InterPro"/>
</dbReference>
<dbReference type="GO" id="GO:0016995">
    <property type="term" value="F:cholesterol oxidase activity"/>
    <property type="evidence" value="ECO:0007669"/>
    <property type="project" value="UniProtKB-EC"/>
</dbReference>
<evidence type="ECO:0000256" key="14">
    <source>
        <dbReference type="ARBA" id="ARBA00049744"/>
    </source>
</evidence>
<evidence type="ECO:0000256" key="15">
    <source>
        <dbReference type="ARBA" id="ARBA00049778"/>
    </source>
</evidence>
<dbReference type="Proteomes" id="UP000184335">
    <property type="component" value="Unassembled WGS sequence"/>
</dbReference>
<evidence type="ECO:0000256" key="13">
    <source>
        <dbReference type="ARBA" id="ARBA00049723"/>
    </source>
</evidence>
<evidence type="ECO:0000256" key="3">
    <source>
        <dbReference type="ARBA" id="ARBA00022548"/>
    </source>
</evidence>
<keyword evidence="5" id="KW-0274">FAD</keyword>
<dbReference type="Gene3D" id="3.50.50.60">
    <property type="entry name" value="FAD/NAD(P)-binding domain"/>
    <property type="match status" value="1"/>
</dbReference>
<dbReference type="SUPFAM" id="SSF54373">
    <property type="entry name" value="FAD-linked reductases, C-terminal domain"/>
    <property type="match status" value="1"/>
</dbReference>
<dbReference type="Gene3D" id="3.30.410.10">
    <property type="entry name" value="Cholesterol Oxidase, domain 2"/>
    <property type="match status" value="1"/>
</dbReference>
<dbReference type="SUPFAM" id="SSF51905">
    <property type="entry name" value="FAD/NAD(P)-binding domain"/>
    <property type="match status" value="1"/>
</dbReference>
<comment type="cofactor">
    <cofactor evidence="1">
        <name>FAD</name>
        <dbReference type="ChEBI" id="CHEBI:57692"/>
    </cofactor>
</comment>
<dbReference type="GO" id="GO:0008203">
    <property type="term" value="P:cholesterol metabolic process"/>
    <property type="evidence" value="ECO:0007669"/>
    <property type="project" value="UniProtKB-KW"/>
</dbReference>
<accession>A0A1M6FSQ1</accession>
<dbReference type="Pfam" id="PF22500">
    <property type="entry name" value="GMC_oxred_C_1st"/>
    <property type="match status" value="1"/>
</dbReference>
<evidence type="ECO:0000256" key="10">
    <source>
        <dbReference type="ARBA" id="ARBA00023235"/>
    </source>
</evidence>
<dbReference type="InterPro" id="IPR052542">
    <property type="entry name" value="Cholesterol_Oxidase"/>
</dbReference>